<dbReference type="EMBL" id="UZAN01044933">
    <property type="protein sequence ID" value="VDP81765.1"/>
    <property type="molecule type" value="Genomic_DNA"/>
</dbReference>
<name>A0A183AL59_9TREM</name>
<reference evidence="1 2" key="2">
    <citation type="submission" date="2018-11" db="EMBL/GenBank/DDBJ databases">
        <authorList>
            <consortium name="Pathogen Informatics"/>
        </authorList>
    </citation>
    <scope>NUCLEOTIDE SEQUENCE [LARGE SCALE GENOMIC DNA]</scope>
    <source>
        <strain evidence="1 2">Egypt</strain>
    </source>
</reference>
<accession>A0A183AL59</accession>
<reference evidence="3" key="1">
    <citation type="submission" date="2016-06" db="UniProtKB">
        <authorList>
            <consortium name="WormBaseParasite"/>
        </authorList>
    </citation>
    <scope>IDENTIFICATION</scope>
</reference>
<proteinExistence type="predicted"/>
<evidence type="ECO:0000313" key="2">
    <source>
        <dbReference type="Proteomes" id="UP000272942"/>
    </source>
</evidence>
<evidence type="ECO:0000313" key="1">
    <source>
        <dbReference type="EMBL" id="VDP81765.1"/>
    </source>
</evidence>
<dbReference type="WBParaSite" id="ECPE_0000771301-mRNA-1">
    <property type="protein sequence ID" value="ECPE_0000771301-mRNA-1"/>
    <property type="gene ID" value="ECPE_0000771301"/>
</dbReference>
<protein>
    <submittedName>
        <fullName evidence="3">Dirigent protein</fullName>
    </submittedName>
</protein>
<keyword evidence="2" id="KW-1185">Reference proteome</keyword>
<gene>
    <name evidence="1" type="ORF">ECPE_LOCUS7694</name>
</gene>
<organism evidence="3">
    <name type="scientific">Echinostoma caproni</name>
    <dbReference type="NCBI Taxonomy" id="27848"/>
    <lineage>
        <taxon>Eukaryota</taxon>
        <taxon>Metazoa</taxon>
        <taxon>Spiralia</taxon>
        <taxon>Lophotrochozoa</taxon>
        <taxon>Platyhelminthes</taxon>
        <taxon>Trematoda</taxon>
        <taxon>Digenea</taxon>
        <taxon>Plagiorchiida</taxon>
        <taxon>Echinostomata</taxon>
        <taxon>Echinostomatoidea</taxon>
        <taxon>Echinostomatidae</taxon>
        <taxon>Echinostoma</taxon>
    </lineage>
</organism>
<dbReference type="AlphaFoldDB" id="A0A183AL59"/>
<evidence type="ECO:0000313" key="3">
    <source>
        <dbReference type="WBParaSite" id="ECPE_0000771301-mRNA-1"/>
    </source>
</evidence>
<dbReference type="Proteomes" id="UP000272942">
    <property type="component" value="Unassembled WGS sequence"/>
</dbReference>
<sequence length="117" mass="12850">MATSATSGPVDYAARCDPMRLLTGSATARLHPHHRSVTTTPSWSLADPGITVHGKRVPNHPQPVVALSGKRITTEGLLGKSQSIDRTETQFIGYHHCTTDTVVYKVRFSLYHSVQRQ</sequence>